<dbReference type="Proteomes" id="UP000828048">
    <property type="component" value="Chromosome 10"/>
</dbReference>
<protein>
    <submittedName>
        <fullName evidence="1">Uncharacterized protein</fullName>
    </submittedName>
</protein>
<sequence length="73" mass="8271">MFLIGGLVKEPGRDRIEALTNRDDEIRQHSHTSNEVKFFYLASGSGCSSWRCSGKSWSIKLSYTRGKKDTIFA</sequence>
<comment type="caution">
    <text evidence="1">The sequence shown here is derived from an EMBL/GenBank/DDBJ whole genome shotgun (WGS) entry which is preliminary data.</text>
</comment>
<gene>
    <name evidence="1" type="ORF">Vadar_018116</name>
</gene>
<name>A0ACB7XIC4_9ERIC</name>
<accession>A0ACB7XIC4</accession>
<keyword evidence="2" id="KW-1185">Reference proteome</keyword>
<reference evidence="1 2" key="1">
    <citation type="journal article" date="2021" name="Hortic Res">
        <title>High-quality reference genome and annotation aids understanding of berry development for evergreen blueberry (Vaccinium darrowii).</title>
        <authorList>
            <person name="Yu J."/>
            <person name="Hulse-Kemp A.M."/>
            <person name="Babiker E."/>
            <person name="Staton M."/>
        </authorList>
    </citation>
    <scope>NUCLEOTIDE SEQUENCE [LARGE SCALE GENOMIC DNA]</scope>
    <source>
        <strain evidence="2">cv. NJ 8807/NJ 8810</strain>
        <tissue evidence="1">Young leaf</tissue>
    </source>
</reference>
<evidence type="ECO:0000313" key="1">
    <source>
        <dbReference type="EMBL" id="KAH7840529.1"/>
    </source>
</evidence>
<evidence type="ECO:0000313" key="2">
    <source>
        <dbReference type="Proteomes" id="UP000828048"/>
    </source>
</evidence>
<dbReference type="EMBL" id="CM037160">
    <property type="protein sequence ID" value="KAH7840529.1"/>
    <property type="molecule type" value="Genomic_DNA"/>
</dbReference>
<proteinExistence type="predicted"/>
<organism evidence="1 2">
    <name type="scientific">Vaccinium darrowii</name>
    <dbReference type="NCBI Taxonomy" id="229202"/>
    <lineage>
        <taxon>Eukaryota</taxon>
        <taxon>Viridiplantae</taxon>
        <taxon>Streptophyta</taxon>
        <taxon>Embryophyta</taxon>
        <taxon>Tracheophyta</taxon>
        <taxon>Spermatophyta</taxon>
        <taxon>Magnoliopsida</taxon>
        <taxon>eudicotyledons</taxon>
        <taxon>Gunneridae</taxon>
        <taxon>Pentapetalae</taxon>
        <taxon>asterids</taxon>
        <taxon>Ericales</taxon>
        <taxon>Ericaceae</taxon>
        <taxon>Vaccinioideae</taxon>
        <taxon>Vaccinieae</taxon>
        <taxon>Vaccinium</taxon>
    </lineage>
</organism>